<dbReference type="PROSITE" id="PS50084">
    <property type="entry name" value="KH_TYPE_1"/>
    <property type="match status" value="1"/>
</dbReference>
<dbReference type="CDD" id="cd02644">
    <property type="entry name" value="R3H_jag"/>
    <property type="match status" value="1"/>
</dbReference>
<dbReference type="AlphaFoldDB" id="A0A9Q9FG39"/>
<dbReference type="InterPro" id="IPR015946">
    <property type="entry name" value="KH_dom-like_a/b"/>
</dbReference>
<dbReference type="InterPro" id="IPR036867">
    <property type="entry name" value="R3H_dom_sf"/>
</dbReference>
<dbReference type="CDD" id="cd02414">
    <property type="entry name" value="KH-II_Jag"/>
    <property type="match status" value="1"/>
</dbReference>
<dbReference type="GO" id="GO:0003723">
    <property type="term" value="F:RNA binding"/>
    <property type="evidence" value="ECO:0007669"/>
    <property type="project" value="UniProtKB-UniRule"/>
</dbReference>
<dbReference type="EMBL" id="CP071250">
    <property type="protein sequence ID" value="UUF09282.1"/>
    <property type="molecule type" value="Genomic_DNA"/>
</dbReference>
<keyword evidence="1 2" id="KW-0694">RNA-binding</keyword>
<dbReference type="InterPro" id="IPR001374">
    <property type="entry name" value="R3H_dom"/>
</dbReference>
<dbReference type="InterPro" id="IPR009019">
    <property type="entry name" value="KH_sf_prok-type"/>
</dbReference>
<reference evidence="5 6" key="1">
    <citation type="submission" date="2021-03" db="EMBL/GenBank/DDBJ databases">
        <title>Comparative Genomics and Metabolomics in the genus Turicibacter.</title>
        <authorList>
            <person name="Maki J."/>
            <person name="Looft T."/>
        </authorList>
    </citation>
    <scope>NUCLEOTIDE SEQUENCE</scope>
    <source>
        <strain evidence="5">ISU324</strain>
        <strain evidence="4 6">MMM721</strain>
    </source>
</reference>
<feature type="domain" description="R3H" evidence="3">
    <location>
        <begin position="137"/>
        <end position="203"/>
    </location>
</feature>
<evidence type="ECO:0000256" key="2">
    <source>
        <dbReference type="PROSITE-ProRule" id="PRU00117"/>
    </source>
</evidence>
<dbReference type="SUPFAM" id="SSF82708">
    <property type="entry name" value="R3H domain"/>
    <property type="match status" value="1"/>
</dbReference>
<dbReference type="EMBL" id="CP071249">
    <property type="protein sequence ID" value="UUF05262.1"/>
    <property type="molecule type" value="Genomic_DNA"/>
</dbReference>
<organism evidence="5 7">
    <name type="scientific">Turicibacter bilis</name>
    <dbReference type="NCBI Taxonomy" id="2735723"/>
    <lineage>
        <taxon>Bacteria</taxon>
        <taxon>Bacillati</taxon>
        <taxon>Bacillota</taxon>
        <taxon>Erysipelotrichia</taxon>
        <taxon>Erysipelotrichales</taxon>
        <taxon>Turicibacteraceae</taxon>
        <taxon>Turicibacter</taxon>
    </lineage>
</organism>
<dbReference type="Proteomes" id="UP001058016">
    <property type="component" value="Chromosome"/>
</dbReference>
<dbReference type="PANTHER" id="PTHR35800">
    <property type="entry name" value="PROTEIN JAG"/>
    <property type="match status" value="1"/>
</dbReference>
<keyword evidence="6" id="KW-1185">Reference proteome</keyword>
<dbReference type="PANTHER" id="PTHR35800:SF1">
    <property type="entry name" value="RNA-BINDING PROTEIN KHPB"/>
    <property type="match status" value="1"/>
</dbReference>
<dbReference type="RefSeq" id="WP_055243405.1">
    <property type="nucleotide sequence ID" value="NZ_CP071249.1"/>
</dbReference>
<dbReference type="InterPro" id="IPR039247">
    <property type="entry name" value="KhpB"/>
</dbReference>
<dbReference type="Proteomes" id="UP001058072">
    <property type="component" value="Chromosome"/>
</dbReference>
<dbReference type="Gene3D" id="3.30.1370.50">
    <property type="entry name" value="R3H-like domain"/>
    <property type="match status" value="1"/>
</dbReference>
<evidence type="ECO:0000256" key="1">
    <source>
        <dbReference type="ARBA" id="ARBA00022884"/>
    </source>
</evidence>
<name>A0A9Q9FG39_9FIRM</name>
<dbReference type="Pfam" id="PF13083">
    <property type="entry name" value="KH_KhpA-B"/>
    <property type="match status" value="1"/>
</dbReference>
<evidence type="ECO:0000313" key="5">
    <source>
        <dbReference type="EMBL" id="UUF09282.1"/>
    </source>
</evidence>
<dbReference type="NCBIfam" id="NF041568">
    <property type="entry name" value="Jag_EloR"/>
    <property type="match status" value="1"/>
</dbReference>
<dbReference type="SMART" id="SM00393">
    <property type="entry name" value="R3H"/>
    <property type="match status" value="1"/>
</dbReference>
<dbReference type="Pfam" id="PF01424">
    <property type="entry name" value="R3H"/>
    <property type="match status" value="1"/>
</dbReference>
<evidence type="ECO:0000313" key="7">
    <source>
        <dbReference type="Proteomes" id="UP001058072"/>
    </source>
</evidence>
<dbReference type="PROSITE" id="PS51061">
    <property type="entry name" value="R3H"/>
    <property type="match status" value="1"/>
</dbReference>
<evidence type="ECO:0000259" key="3">
    <source>
        <dbReference type="PROSITE" id="PS51061"/>
    </source>
</evidence>
<dbReference type="Gene3D" id="3.30.300.20">
    <property type="match status" value="1"/>
</dbReference>
<proteinExistence type="predicted"/>
<dbReference type="InterPro" id="IPR034079">
    <property type="entry name" value="R3H_KhpB"/>
</dbReference>
<dbReference type="InterPro" id="IPR038008">
    <property type="entry name" value="Jag_KH"/>
</dbReference>
<dbReference type="SUPFAM" id="SSF54814">
    <property type="entry name" value="Prokaryotic type KH domain (KH-domain type II)"/>
    <property type="match status" value="1"/>
</dbReference>
<gene>
    <name evidence="4" type="ORF">J0J69_09185</name>
    <name evidence="5" type="ORF">J0J70_04795</name>
</gene>
<evidence type="ECO:0000313" key="6">
    <source>
        <dbReference type="Proteomes" id="UP001058016"/>
    </source>
</evidence>
<sequence>MKSKIFEGKVMDDIIVAAQNHFHHDQQHLTIHVLEEKKGIFGIGAYVKAKVTLNLDPIEEGKKYLLQLLSDLCLEGTVEVDSAQHSVTFNIDSNNNGMIIGREGKTLQAIQTLTSQVVNQYTKSHLKVLVDINGYKQQHNQKIEYFARKIAKEVTQTKIDAKLDPMNAYDRRLIHQALSDWKHIQTVSEGADPNRYIMIKYKR</sequence>
<protein>
    <submittedName>
        <fullName evidence="5">KH domain-containing protein</fullName>
    </submittedName>
</protein>
<accession>A0A9Q9FG39</accession>
<evidence type="ECO:0000313" key="4">
    <source>
        <dbReference type="EMBL" id="UUF05262.1"/>
    </source>
</evidence>